<feature type="region of interest" description="Disordered" evidence="1">
    <location>
        <begin position="98"/>
        <end position="128"/>
    </location>
</feature>
<organism evidence="2 3">
    <name type="scientific">Leersia perrieri</name>
    <dbReference type="NCBI Taxonomy" id="77586"/>
    <lineage>
        <taxon>Eukaryota</taxon>
        <taxon>Viridiplantae</taxon>
        <taxon>Streptophyta</taxon>
        <taxon>Embryophyta</taxon>
        <taxon>Tracheophyta</taxon>
        <taxon>Spermatophyta</taxon>
        <taxon>Magnoliopsida</taxon>
        <taxon>Liliopsida</taxon>
        <taxon>Poales</taxon>
        <taxon>Poaceae</taxon>
        <taxon>BOP clade</taxon>
        <taxon>Oryzoideae</taxon>
        <taxon>Oryzeae</taxon>
        <taxon>Oryzinae</taxon>
        <taxon>Leersia</taxon>
    </lineage>
</organism>
<protein>
    <submittedName>
        <fullName evidence="2">Uncharacterized protein</fullName>
    </submittedName>
</protein>
<feature type="compositionally biased region" description="Polar residues" evidence="1">
    <location>
        <begin position="107"/>
        <end position="128"/>
    </location>
</feature>
<reference evidence="2" key="3">
    <citation type="submission" date="2015-04" db="UniProtKB">
        <authorList>
            <consortium name="EnsemblPlants"/>
        </authorList>
    </citation>
    <scope>IDENTIFICATION</scope>
</reference>
<sequence length="128" mass="13973">MDPPPTIRLQRRHLLADPPAPPLHPRRSTPPIRPPASPSRALRPSPIPPEAPIQIPHLLFPLRPTPVACATIDFRSAAAAPLHPIPHLIRVRELLHHLRSPPSSSPAGQSTSYKSCCSCPRTRSSASY</sequence>
<reference evidence="2 3" key="1">
    <citation type="submission" date="2012-08" db="EMBL/GenBank/DDBJ databases">
        <title>Oryza genome evolution.</title>
        <authorList>
            <person name="Wing R.A."/>
        </authorList>
    </citation>
    <scope>NUCLEOTIDE SEQUENCE</scope>
</reference>
<dbReference type="AlphaFoldDB" id="A0A0D9W992"/>
<dbReference type="Gramene" id="LPERR04G20370.2">
    <property type="protein sequence ID" value="LPERR04G20370.2"/>
    <property type="gene ID" value="LPERR04G20370"/>
</dbReference>
<dbReference type="Gramene" id="LPERR04G20370.1">
    <property type="protein sequence ID" value="LPERR04G20370.1"/>
    <property type="gene ID" value="LPERR04G20370"/>
</dbReference>
<reference evidence="2 3" key="2">
    <citation type="submission" date="2013-12" db="EMBL/GenBank/DDBJ databases">
        <authorList>
            <person name="Yu Y."/>
            <person name="Lee S."/>
            <person name="de Baynast K."/>
            <person name="Wissotski M."/>
            <person name="Liu L."/>
            <person name="Talag J."/>
            <person name="Goicoechea J."/>
            <person name="Angelova A."/>
            <person name="Jetty R."/>
            <person name="Kudrna D."/>
            <person name="Golser W."/>
            <person name="Rivera L."/>
            <person name="Zhang J."/>
            <person name="Wing R."/>
        </authorList>
    </citation>
    <scope>NUCLEOTIDE SEQUENCE</scope>
</reference>
<proteinExistence type="predicted"/>
<evidence type="ECO:0000313" key="3">
    <source>
        <dbReference type="Proteomes" id="UP000032180"/>
    </source>
</evidence>
<evidence type="ECO:0000256" key="1">
    <source>
        <dbReference type="SAM" id="MobiDB-lite"/>
    </source>
</evidence>
<dbReference type="HOGENOM" id="CLU_1962757_0_0_1"/>
<keyword evidence="3" id="KW-1185">Reference proteome</keyword>
<name>A0A0D9W992_9ORYZ</name>
<evidence type="ECO:0000313" key="2">
    <source>
        <dbReference type="EnsemblPlants" id="LPERR04G20370.2"/>
    </source>
</evidence>
<dbReference type="Proteomes" id="UP000032180">
    <property type="component" value="Chromosome 4"/>
</dbReference>
<feature type="region of interest" description="Disordered" evidence="1">
    <location>
        <begin position="1"/>
        <end position="50"/>
    </location>
</feature>
<dbReference type="EnsemblPlants" id="LPERR04G20370.1">
    <property type="protein sequence ID" value="LPERR04G20370.1"/>
    <property type="gene ID" value="LPERR04G20370"/>
</dbReference>
<dbReference type="EnsemblPlants" id="LPERR04G20370.2">
    <property type="protein sequence ID" value="LPERR04G20370.2"/>
    <property type="gene ID" value="LPERR04G20370"/>
</dbReference>
<accession>A0A0D9W992</accession>